<keyword evidence="2" id="KW-0472">Membrane</keyword>
<dbReference type="RefSeq" id="WP_331212571.1">
    <property type="nucleotide sequence ID" value="NZ_JAZGQK010000002.1"/>
</dbReference>
<name>A0ABU7RLS8_9ACTN</name>
<dbReference type="Proteomes" id="UP001332243">
    <property type="component" value="Unassembled WGS sequence"/>
</dbReference>
<evidence type="ECO:0000313" key="4">
    <source>
        <dbReference type="Proteomes" id="UP001332243"/>
    </source>
</evidence>
<evidence type="ECO:0000313" key="3">
    <source>
        <dbReference type="EMBL" id="MEE6257459.1"/>
    </source>
</evidence>
<reference evidence="3 4" key="1">
    <citation type="submission" date="2024-01" db="EMBL/GenBank/DDBJ databases">
        <title>Genome insights into Plantactinospora sonchi sp. nov.</title>
        <authorList>
            <person name="Wang L."/>
        </authorList>
    </citation>
    <scope>NUCLEOTIDE SEQUENCE [LARGE SCALE GENOMIC DNA]</scope>
    <source>
        <strain evidence="3 4">NEAU-QY2</strain>
    </source>
</reference>
<evidence type="ECO:0000256" key="2">
    <source>
        <dbReference type="SAM" id="Phobius"/>
    </source>
</evidence>
<gene>
    <name evidence="3" type="ORF">V1633_03020</name>
</gene>
<feature type="transmembrane region" description="Helical" evidence="2">
    <location>
        <begin position="55"/>
        <end position="72"/>
    </location>
</feature>
<comment type="caution">
    <text evidence="3">The sequence shown here is derived from an EMBL/GenBank/DDBJ whole genome shotgun (WGS) entry which is preliminary data.</text>
</comment>
<organism evidence="3 4">
    <name type="scientific">Plantactinospora sonchi</name>
    <dbReference type="NCBI Taxonomy" id="1544735"/>
    <lineage>
        <taxon>Bacteria</taxon>
        <taxon>Bacillati</taxon>
        <taxon>Actinomycetota</taxon>
        <taxon>Actinomycetes</taxon>
        <taxon>Micromonosporales</taxon>
        <taxon>Micromonosporaceae</taxon>
        <taxon>Plantactinospora</taxon>
    </lineage>
</organism>
<accession>A0ABU7RLS8</accession>
<keyword evidence="4" id="KW-1185">Reference proteome</keyword>
<proteinExistence type="predicted"/>
<evidence type="ECO:0000256" key="1">
    <source>
        <dbReference type="SAM" id="MobiDB-lite"/>
    </source>
</evidence>
<protein>
    <submittedName>
        <fullName evidence="3">Uncharacterized protein</fullName>
    </submittedName>
</protein>
<feature type="region of interest" description="Disordered" evidence="1">
    <location>
        <begin position="1"/>
        <end position="48"/>
    </location>
</feature>
<feature type="compositionally biased region" description="Polar residues" evidence="1">
    <location>
        <begin position="1"/>
        <end position="12"/>
    </location>
</feature>
<keyword evidence="2" id="KW-0812">Transmembrane</keyword>
<sequence length="127" mass="13307">MGDMRSGSTTNDLAGVTATDRSSAPGLERAGAPEAAARSGSKTGAFGQRLRGRPVPLAAAAAVAAVAGVVVERRRRKAARQRAEGWNVDRLIRLARPVAPWWSAAAGSVRRVSGSRFAQNAMRRGRS</sequence>
<keyword evidence="2" id="KW-1133">Transmembrane helix</keyword>
<dbReference type="EMBL" id="JAZGQK010000002">
    <property type="protein sequence ID" value="MEE6257459.1"/>
    <property type="molecule type" value="Genomic_DNA"/>
</dbReference>